<feature type="compositionally biased region" description="Acidic residues" evidence="1">
    <location>
        <begin position="446"/>
        <end position="456"/>
    </location>
</feature>
<dbReference type="AlphaFoldDB" id="A0A165MRW3"/>
<feature type="compositionally biased region" description="Pro residues" evidence="1">
    <location>
        <begin position="345"/>
        <end position="361"/>
    </location>
</feature>
<accession>A0A165MRW3</accession>
<proteinExistence type="predicted"/>
<feature type="compositionally biased region" description="Polar residues" evidence="1">
    <location>
        <begin position="393"/>
        <end position="402"/>
    </location>
</feature>
<feature type="region of interest" description="Disordered" evidence="1">
    <location>
        <begin position="1"/>
        <end position="24"/>
    </location>
</feature>
<feature type="compositionally biased region" description="Basic residues" evidence="1">
    <location>
        <begin position="1"/>
        <end position="20"/>
    </location>
</feature>
<dbReference type="Proteomes" id="UP000077266">
    <property type="component" value="Unassembled WGS sequence"/>
</dbReference>
<sequence>MPKSPTPRRKKAATKRRKKARDGVPVSCASLWNDLQDEYQDDPDNAPEEFIRPYLDKVLAQDKDRARRNFMRDAEVELFEAFKAKYTDAVTDQNSGAWQKYLGNRQKNYRQGKRVPPTAKAVAQVVVEKLFGVPKPKPKRRHPRASASDLWAKAHYDDILAQFTKDVQEHKDASGEPPTNAEYGALYWAARDKVYDMADPRELDVFNEVAKAARNDEPENGEEEGKDEVDFDILPRIVQHVVDHMAAVTGASITMTFGGWSPAQNSYTIASISNGDLKFWSRNRGLQDKVERELMKDIWKAAGLAPIPVLPYMQSPTTSPEPDAQDDLRRSLSQSPAPPDNSALIPPPPPPSPPPPSTPPRPADKEPEEGAGVPAGGQADVDFELTDVAAFGSQTPSKGANQSKASSPSAPRPPTPLDPALGELDILPPLSPRSSHKELDAADLSTPEEEEGDDDQPSLPKSKSNVPPSPHVAPPSNALLDELTTLSVDKGTKTWIKLDLPRFLGVSSDEGWLKLLLAWYKFEQRFDGVYKQLFTSELLKDCPQMYNSWKRKRHEALESSADVDDRFHKQFVAWYMQLQPDSRSPKAKFHDMAPPAEVDGRDFVSLHVVGGRGVVQLVFGIAWMLRWPAQTGATAASLPTPQELANDLTLVLGQMTAAVGATVTNGVRYGLPNSGPSNPPTKGRKRKADEVGNGVEHPTTKKKKTVAPKSKAKSKSKSARK</sequence>
<evidence type="ECO:0000313" key="3">
    <source>
        <dbReference type="Proteomes" id="UP000077266"/>
    </source>
</evidence>
<gene>
    <name evidence="2" type="ORF">EXIGLDRAFT_762334</name>
</gene>
<feature type="compositionally biased region" description="Basic residues" evidence="1">
    <location>
        <begin position="700"/>
        <end position="721"/>
    </location>
</feature>
<dbReference type="OrthoDB" id="10682603at2759"/>
<dbReference type="InParanoid" id="A0A165MRW3"/>
<protein>
    <submittedName>
        <fullName evidence="2">Uncharacterized protein</fullName>
    </submittedName>
</protein>
<feature type="region of interest" description="Disordered" evidence="1">
    <location>
        <begin position="666"/>
        <end position="721"/>
    </location>
</feature>
<feature type="region of interest" description="Disordered" evidence="1">
    <location>
        <begin position="393"/>
        <end position="477"/>
    </location>
</feature>
<organism evidence="2 3">
    <name type="scientific">Exidia glandulosa HHB12029</name>
    <dbReference type="NCBI Taxonomy" id="1314781"/>
    <lineage>
        <taxon>Eukaryota</taxon>
        <taxon>Fungi</taxon>
        <taxon>Dikarya</taxon>
        <taxon>Basidiomycota</taxon>
        <taxon>Agaricomycotina</taxon>
        <taxon>Agaricomycetes</taxon>
        <taxon>Auriculariales</taxon>
        <taxon>Exidiaceae</taxon>
        <taxon>Exidia</taxon>
    </lineage>
</organism>
<reference evidence="2 3" key="1">
    <citation type="journal article" date="2016" name="Mol. Biol. Evol.">
        <title>Comparative Genomics of Early-Diverging Mushroom-Forming Fungi Provides Insights into the Origins of Lignocellulose Decay Capabilities.</title>
        <authorList>
            <person name="Nagy L.G."/>
            <person name="Riley R."/>
            <person name="Tritt A."/>
            <person name="Adam C."/>
            <person name="Daum C."/>
            <person name="Floudas D."/>
            <person name="Sun H."/>
            <person name="Yadav J.S."/>
            <person name="Pangilinan J."/>
            <person name="Larsson K.H."/>
            <person name="Matsuura K."/>
            <person name="Barry K."/>
            <person name="Labutti K."/>
            <person name="Kuo R."/>
            <person name="Ohm R.A."/>
            <person name="Bhattacharya S.S."/>
            <person name="Shirouzu T."/>
            <person name="Yoshinaga Y."/>
            <person name="Martin F.M."/>
            <person name="Grigoriev I.V."/>
            <person name="Hibbett D.S."/>
        </authorList>
    </citation>
    <scope>NUCLEOTIDE SEQUENCE [LARGE SCALE GENOMIC DNA]</scope>
    <source>
        <strain evidence="2 3">HHB12029</strain>
    </source>
</reference>
<feature type="region of interest" description="Disordered" evidence="1">
    <location>
        <begin position="311"/>
        <end position="378"/>
    </location>
</feature>
<name>A0A165MRW3_EXIGL</name>
<dbReference type="EMBL" id="KV425907">
    <property type="protein sequence ID" value="KZV99665.1"/>
    <property type="molecule type" value="Genomic_DNA"/>
</dbReference>
<evidence type="ECO:0000313" key="2">
    <source>
        <dbReference type="EMBL" id="KZV99665.1"/>
    </source>
</evidence>
<keyword evidence="3" id="KW-1185">Reference proteome</keyword>
<evidence type="ECO:0000256" key="1">
    <source>
        <dbReference type="SAM" id="MobiDB-lite"/>
    </source>
</evidence>